<dbReference type="Proteomes" id="UP000735302">
    <property type="component" value="Unassembled WGS sequence"/>
</dbReference>
<feature type="region of interest" description="Disordered" evidence="1">
    <location>
        <begin position="150"/>
        <end position="175"/>
    </location>
</feature>
<protein>
    <submittedName>
        <fullName evidence="2">Uncharacterized protein</fullName>
    </submittedName>
</protein>
<comment type="caution">
    <text evidence="2">The sequence shown here is derived from an EMBL/GenBank/DDBJ whole genome shotgun (WGS) entry which is preliminary data.</text>
</comment>
<keyword evidence="3" id="KW-1185">Reference proteome</keyword>
<dbReference type="AlphaFoldDB" id="A0AAV4DPM8"/>
<name>A0AAV4DPM8_9GAST</name>
<gene>
    <name evidence="2" type="ORF">PoB_007257700</name>
</gene>
<dbReference type="EMBL" id="BLXT01008164">
    <property type="protein sequence ID" value="GFO46072.1"/>
    <property type="molecule type" value="Genomic_DNA"/>
</dbReference>
<evidence type="ECO:0000313" key="2">
    <source>
        <dbReference type="EMBL" id="GFO46072.1"/>
    </source>
</evidence>
<organism evidence="2 3">
    <name type="scientific">Plakobranchus ocellatus</name>
    <dbReference type="NCBI Taxonomy" id="259542"/>
    <lineage>
        <taxon>Eukaryota</taxon>
        <taxon>Metazoa</taxon>
        <taxon>Spiralia</taxon>
        <taxon>Lophotrochozoa</taxon>
        <taxon>Mollusca</taxon>
        <taxon>Gastropoda</taxon>
        <taxon>Heterobranchia</taxon>
        <taxon>Euthyneura</taxon>
        <taxon>Panpulmonata</taxon>
        <taxon>Sacoglossa</taxon>
        <taxon>Placobranchoidea</taxon>
        <taxon>Plakobranchidae</taxon>
        <taxon>Plakobranchus</taxon>
    </lineage>
</organism>
<evidence type="ECO:0000313" key="3">
    <source>
        <dbReference type="Proteomes" id="UP000735302"/>
    </source>
</evidence>
<sequence>MQCFTYENKYPRTVLWNTYSVPPPEAYKRRPPILLEPTKIGRPYCPDVCPYPKNILDVGKMRRLWAGGKRPSQTRATTLFSPPHELITEITNWANPLRYTPTGHTAWESPASTHPYTVGTYYPELPKLKDNAGCDKITVPIDIPAPFPGPVLNVPHKSSTGDDTRKTTIRMNLVP</sequence>
<reference evidence="2 3" key="1">
    <citation type="journal article" date="2021" name="Elife">
        <title>Chloroplast acquisition without the gene transfer in kleptoplastic sea slugs, Plakobranchus ocellatus.</title>
        <authorList>
            <person name="Maeda T."/>
            <person name="Takahashi S."/>
            <person name="Yoshida T."/>
            <person name="Shimamura S."/>
            <person name="Takaki Y."/>
            <person name="Nagai Y."/>
            <person name="Toyoda A."/>
            <person name="Suzuki Y."/>
            <person name="Arimoto A."/>
            <person name="Ishii H."/>
            <person name="Satoh N."/>
            <person name="Nishiyama T."/>
            <person name="Hasebe M."/>
            <person name="Maruyama T."/>
            <person name="Minagawa J."/>
            <person name="Obokata J."/>
            <person name="Shigenobu S."/>
        </authorList>
    </citation>
    <scope>NUCLEOTIDE SEQUENCE [LARGE SCALE GENOMIC DNA]</scope>
</reference>
<proteinExistence type="predicted"/>
<accession>A0AAV4DPM8</accession>
<evidence type="ECO:0000256" key="1">
    <source>
        <dbReference type="SAM" id="MobiDB-lite"/>
    </source>
</evidence>